<organismHost>
    <name type="scientific">Macaca mulatta</name>
    <name type="common">Rhesus macaque</name>
    <dbReference type="NCBI Taxonomy" id="9544"/>
</organismHost>
<dbReference type="Proteomes" id="UP000161430">
    <property type="component" value="Segment"/>
</dbReference>
<organism evidence="1 2">
    <name type="scientific">Rhesus cytomegalovirus (strain 68-1)</name>
    <name type="common">RhCMV</name>
    <dbReference type="NCBI Taxonomy" id="47929"/>
    <lineage>
        <taxon>Viruses</taxon>
        <taxon>Duplodnaviria</taxon>
        <taxon>Heunggongvirae</taxon>
        <taxon>Peploviricota</taxon>
        <taxon>Herviviricetes</taxon>
        <taxon>Herpesvirales</taxon>
        <taxon>Orthoherpesviridae</taxon>
        <taxon>Betaherpesvirinae</taxon>
        <taxon>Cytomegalovirus</taxon>
        <taxon>Cytomegalovirus macacinebeta3</taxon>
    </lineage>
</organism>
<sequence>MQHLAAHRVPQHQPLLVLRKHLLATVQLIPVLKPPVATQQQPQQRQSQQQPPAMPPIILLLRIAPSLPPLIPPATPAQLQPAPQQTNLEYLISMLHVKVPTATTT</sequence>
<dbReference type="GeneID" id="2952733"/>
<proteinExistence type="predicted"/>
<accession>Q7TFI8</accession>
<protein>
    <submittedName>
        <fullName evidence="1">Rh153</fullName>
    </submittedName>
</protein>
<reference evidence="1 2" key="1">
    <citation type="journal article" date="2003" name="J. Virol.">
        <title>Complete sequence and genomic analysis of rhesus cytomegalovirus.</title>
        <authorList>
            <person name="Hansen S.G."/>
            <person name="Strelow L.I."/>
            <person name="Franchi D.C."/>
            <person name="Anders D.G."/>
            <person name="Wong S.W."/>
        </authorList>
    </citation>
    <scope>NUCLEOTIDE SEQUENCE [LARGE SCALE GENOMIC DNA]</scope>
    <source>
        <strain evidence="1">68-1</strain>
    </source>
</reference>
<dbReference type="EMBL" id="AY186194">
    <property type="protein sequence ID" value="AAP50676.1"/>
    <property type="molecule type" value="Genomic_DNA"/>
</dbReference>
<evidence type="ECO:0000313" key="1">
    <source>
        <dbReference type="EMBL" id="AAP50676.1"/>
    </source>
</evidence>
<keyword evidence="2" id="KW-1185">Reference proteome</keyword>
<name>Q7TFI8_RHCM6</name>
<evidence type="ECO:0000313" key="2">
    <source>
        <dbReference type="Proteomes" id="UP000161430"/>
    </source>
</evidence>
<dbReference type="KEGG" id="vg:2952733"/>
<dbReference type="RefSeq" id="YP_068243.1">
    <property type="nucleotide sequence ID" value="NC_006150.1"/>
</dbReference>